<dbReference type="Gene3D" id="3.30.810.10">
    <property type="entry name" value="2-Layer Sandwich"/>
    <property type="match status" value="1"/>
</dbReference>
<evidence type="ECO:0000256" key="1">
    <source>
        <dbReference type="ARBA" id="ARBA00000444"/>
    </source>
</evidence>
<name>G8XZ00_PICSO</name>
<feature type="compositionally biased region" description="Low complexity" evidence="12">
    <location>
        <begin position="95"/>
        <end position="115"/>
    </location>
</feature>
<dbReference type="InterPro" id="IPR023610">
    <property type="entry name" value="PInositol-4/5-P-5/4-kinase"/>
</dbReference>
<dbReference type="GO" id="GO:0005524">
    <property type="term" value="F:ATP binding"/>
    <property type="evidence" value="ECO:0007669"/>
    <property type="project" value="UniProtKB-UniRule"/>
</dbReference>
<feature type="compositionally biased region" description="Basic and acidic residues" evidence="12">
    <location>
        <begin position="63"/>
        <end position="76"/>
    </location>
</feature>
<evidence type="ECO:0000256" key="12">
    <source>
        <dbReference type="SAM" id="MobiDB-lite"/>
    </source>
</evidence>
<dbReference type="GO" id="GO:0046854">
    <property type="term" value="P:phosphatidylinositol phosphate biosynthetic process"/>
    <property type="evidence" value="ECO:0007669"/>
    <property type="project" value="UniProtKB-ARBA"/>
</dbReference>
<protein>
    <recommendedName>
        <fullName evidence="2">1-phosphatidylinositol-4-phosphate 5-kinase</fullName>
        <ecNumber evidence="2">2.7.1.68</ecNumber>
    </recommendedName>
    <alternativeName>
        <fullName evidence="10">1-phosphatidylinositol 4-phosphate kinase</fullName>
    </alternativeName>
    <alternativeName>
        <fullName evidence="8">Diphosphoinositide kinase</fullName>
    </alternativeName>
    <alternativeName>
        <fullName evidence="9">PIP5K</fullName>
    </alternativeName>
</protein>
<dbReference type="InterPro" id="IPR027483">
    <property type="entry name" value="PInositol-4-P-4/5-kinase_C_sf"/>
</dbReference>
<dbReference type="PANTHER" id="PTHR23086:SF8">
    <property type="entry name" value="PHOSPHATIDYLINOSITOL 5-PHOSPHATE 4-KINASE, ISOFORM A"/>
    <property type="match status" value="1"/>
</dbReference>
<dbReference type="FunFam" id="3.30.800.10:FF:000009">
    <property type="entry name" value="Phosphatidylinositol 4-phosphate 5-kinase its3"/>
    <property type="match status" value="1"/>
</dbReference>
<proteinExistence type="predicted"/>
<keyword evidence="15" id="KW-1185">Reference proteome</keyword>
<dbReference type="OrthoDB" id="20783at2759"/>
<dbReference type="InterPro" id="IPR027484">
    <property type="entry name" value="PInositol-4-P-5-kinase_N"/>
</dbReference>
<keyword evidence="7 11" id="KW-0067">ATP-binding</keyword>
<evidence type="ECO:0000256" key="5">
    <source>
        <dbReference type="ARBA" id="ARBA00022741"/>
    </source>
</evidence>
<evidence type="ECO:0000256" key="7">
    <source>
        <dbReference type="ARBA" id="ARBA00022840"/>
    </source>
</evidence>
<dbReference type="eggNOG" id="KOG0229">
    <property type="taxonomic scope" value="Eukaryota"/>
</dbReference>
<organism evidence="14 15">
    <name type="scientific">Pichia sorbitophila (strain ATCC MYA-4447 / BCRC 22081 / CBS 7064 / NBRC 10061 / NRRL Y-12695)</name>
    <name type="common">Hybrid yeast</name>
    <dbReference type="NCBI Taxonomy" id="559304"/>
    <lineage>
        <taxon>Eukaryota</taxon>
        <taxon>Fungi</taxon>
        <taxon>Dikarya</taxon>
        <taxon>Ascomycota</taxon>
        <taxon>Saccharomycotina</taxon>
        <taxon>Pichiomycetes</taxon>
        <taxon>Debaryomycetaceae</taxon>
        <taxon>Millerozyma</taxon>
    </lineage>
</organism>
<keyword evidence="5 11" id="KW-0547">Nucleotide-binding</keyword>
<evidence type="ECO:0000256" key="2">
    <source>
        <dbReference type="ARBA" id="ARBA00012172"/>
    </source>
</evidence>
<reference evidence="14 15" key="1">
    <citation type="journal article" date="2012" name="G3 (Bethesda)">
        <title>Pichia sorbitophila, an interspecies yeast hybrid reveals early steps of genome resolution following polyploidization.</title>
        <authorList>
            <person name="Leh Louis V."/>
            <person name="Despons L."/>
            <person name="Friedrich A."/>
            <person name="Martin T."/>
            <person name="Durrens P."/>
            <person name="Casaregola S."/>
            <person name="Neuveglise C."/>
            <person name="Fairhead C."/>
            <person name="Marck C."/>
            <person name="Cruz J.A."/>
            <person name="Straub M.L."/>
            <person name="Kugler V."/>
            <person name="Sacerdot C."/>
            <person name="Uzunov Z."/>
            <person name="Thierry A."/>
            <person name="Weiss S."/>
            <person name="Bleykasten C."/>
            <person name="De Montigny J."/>
            <person name="Jacques N."/>
            <person name="Jung P."/>
            <person name="Lemaire M."/>
            <person name="Mallet S."/>
            <person name="Morel G."/>
            <person name="Richard G.F."/>
            <person name="Sarkar A."/>
            <person name="Savel G."/>
            <person name="Schacherer J."/>
            <person name="Seret M.L."/>
            <person name="Talla E."/>
            <person name="Samson G."/>
            <person name="Jubin C."/>
            <person name="Poulain J."/>
            <person name="Vacherie B."/>
            <person name="Barbe V."/>
            <person name="Pelletier E."/>
            <person name="Sherman D.J."/>
            <person name="Westhof E."/>
            <person name="Weissenbach J."/>
            <person name="Baret P.V."/>
            <person name="Wincker P."/>
            <person name="Gaillardin C."/>
            <person name="Dujon B."/>
            <person name="Souciet J.L."/>
        </authorList>
    </citation>
    <scope>NUCLEOTIDE SEQUENCE [LARGE SCALE GENOMIC DNA]</scope>
    <source>
        <strain evidence="15">ATCC MYA-4447 / BCRC 22081 / CBS 7064 / NBRC 10061 / NRRL Y-12695</strain>
    </source>
</reference>
<evidence type="ECO:0000256" key="11">
    <source>
        <dbReference type="PROSITE-ProRule" id="PRU00781"/>
    </source>
</evidence>
<keyword evidence="6 11" id="KW-0418">Kinase</keyword>
<dbReference type="EMBL" id="FO082046">
    <property type="protein sequence ID" value="CCE86909.1"/>
    <property type="molecule type" value="Genomic_DNA"/>
</dbReference>
<dbReference type="CDD" id="cd17303">
    <property type="entry name" value="PIPKc_PIP5K_yeast_like"/>
    <property type="match status" value="1"/>
</dbReference>
<dbReference type="SUPFAM" id="SSF56104">
    <property type="entry name" value="SAICAR synthase-like"/>
    <property type="match status" value="1"/>
</dbReference>
<evidence type="ECO:0000256" key="6">
    <source>
        <dbReference type="ARBA" id="ARBA00022777"/>
    </source>
</evidence>
<dbReference type="EC" id="2.7.1.68" evidence="2"/>
<dbReference type="AlphaFoldDB" id="G8XZ00"/>
<feature type="compositionally biased region" description="Polar residues" evidence="12">
    <location>
        <begin position="116"/>
        <end position="127"/>
    </location>
</feature>
<evidence type="ECO:0000313" key="14">
    <source>
        <dbReference type="EMBL" id="CCE86909.1"/>
    </source>
</evidence>
<feature type="domain" description="PIPK" evidence="13">
    <location>
        <begin position="323"/>
        <end position="706"/>
    </location>
</feature>
<dbReference type="OMA" id="NWLERND"/>
<feature type="compositionally biased region" description="Polar residues" evidence="12">
    <location>
        <begin position="138"/>
        <end position="148"/>
    </location>
</feature>
<dbReference type="SMART" id="SM00330">
    <property type="entry name" value="PIPKc"/>
    <property type="match status" value="1"/>
</dbReference>
<evidence type="ECO:0000256" key="9">
    <source>
        <dbReference type="ARBA" id="ARBA00080374"/>
    </source>
</evidence>
<evidence type="ECO:0000256" key="8">
    <source>
        <dbReference type="ARBA" id="ARBA00078403"/>
    </source>
</evidence>
<dbReference type="Gene3D" id="3.30.800.10">
    <property type="entry name" value="Phosphatidylinositol Phosphate Kinase II Beta"/>
    <property type="match status" value="1"/>
</dbReference>
<dbReference type="FunCoup" id="G8XZ00">
    <property type="interactions" value="391"/>
</dbReference>
<dbReference type="GO" id="GO:0016308">
    <property type="term" value="F:1-phosphatidylinositol-4-phosphate 5-kinase activity"/>
    <property type="evidence" value="ECO:0007669"/>
    <property type="project" value="UniProtKB-EC"/>
</dbReference>
<evidence type="ECO:0000259" key="13">
    <source>
        <dbReference type="PROSITE" id="PS51455"/>
    </source>
</evidence>
<evidence type="ECO:0000256" key="4">
    <source>
        <dbReference type="ARBA" id="ARBA00022679"/>
    </source>
</evidence>
<keyword evidence="3" id="KW-0597">Phosphoprotein</keyword>
<dbReference type="InterPro" id="IPR002498">
    <property type="entry name" value="PInositol-4-P-4/5-kinase_core"/>
</dbReference>
<dbReference type="Proteomes" id="UP000005222">
    <property type="component" value="Chromosome N"/>
</dbReference>
<dbReference type="GO" id="GO:0005886">
    <property type="term" value="C:plasma membrane"/>
    <property type="evidence" value="ECO:0007669"/>
    <property type="project" value="TreeGrafter"/>
</dbReference>
<dbReference type="HOGENOM" id="CLU_004312_4_2_1"/>
<evidence type="ECO:0000256" key="10">
    <source>
        <dbReference type="ARBA" id="ARBA00082306"/>
    </source>
</evidence>
<evidence type="ECO:0000256" key="3">
    <source>
        <dbReference type="ARBA" id="ARBA00022553"/>
    </source>
</evidence>
<feature type="region of interest" description="Disordered" evidence="12">
    <location>
        <begin position="63"/>
        <end position="150"/>
    </location>
</feature>
<dbReference type="STRING" id="559304.G8XZ00"/>
<dbReference type="PROSITE" id="PS51455">
    <property type="entry name" value="PIPK"/>
    <property type="match status" value="1"/>
</dbReference>
<dbReference type="InParanoid" id="G8XZ00"/>
<dbReference type="Pfam" id="PF01504">
    <property type="entry name" value="PIP5K"/>
    <property type="match status" value="1"/>
</dbReference>
<sequence>MILDRSTQYLDFPLSNKETKIAEVTGKGGTSSGTERLHLFSTKALDGKGSPLLVREEPADVIKENGTRQKEMETKGRNTRGMPAGESLATKPYDVSNESSSGERSPSSSFFVSNGDVSETNVSSPMSGENCKSKHNDVNATSNKSNFHSKAPVKTGLDVVDPLHASELQQANAVKGGTAKEKGILNPESAYIAHGSTSQDKEDYHAWRNMVHQEKKQPRISELRNATARRHTSPVTSQVKDDISISLKRSSEDPRIQPVTRSTFPSIVRNRTHDDVFRRRSHESTNSEINRMKNSILVQRNLRKRKNVLDDDKVLIGNKITEGHDNFVMAYNMLTGIRVAVSRCSGIMRQLNAEDFKTTKKLSFNIEGNELTPSSKYDFKFKDYCPEVFRDLRSIFGIDPADYLMSVTGKYILSELGSPGKSGSFFYYSRDYRFIIKTIHHSEHKQLLKILKDYHEHVKANPNTLISQFYGLHRVKMPYSKQGIRKVHFVVMNNLFPPHRDIHLKYDLKGSTFGRKFNTDSLDKSDLSKVTLKDLNWVENKQKIKFGPEKRKLFLEQLERDVSLLKKINVMDYSLLLGVHDVKTGNTKETMQRLSIFDPISAEKRVLMNTNPRGIDLATYLPNNYIQTRMQYIFYGHDGGIRATDERNDPLSEIYYLGIIDCLTNYSLKKKLETVWRSLGHNRSTISSLPAKEYGDRFLNFIKNSTTNVKAKSQ</sequence>
<evidence type="ECO:0000313" key="15">
    <source>
        <dbReference type="Proteomes" id="UP000005222"/>
    </source>
</evidence>
<dbReference type="PANTHER" id="PTHR23086">
    <property type="entry name" value="PHOSPHATIDYLINOSITOL-4-PHOSPHATE 5-KINASE"/>
    <property type="match status" value="1"/>
</dbReference>
<comment type="catalytic activity">
    <reaction evidence="1">
        <text>a 1,2-diacyl-sn-glycero-3-phospho-(1D-myo-inositol 4-phosphate) + ATP = a 1,2-diacyl-sn-glycero-3-phospho-(1D-myo-inositol-4,5-bisphosphate) + ADP + H(+)</text>
        <dbReference type="Rhea" id="RHEA:14425"/>
        <dbReference type="ChEBI" id="CHEBI:15378"/>
        <dbReference type="ChEBI" id="CHEBI:30616"/>
        <dbReference type="ChEBI" id="CHEBI:58178"/>
        <dbReference type="ChEBI" id="CHEBI:58456"/>
        <dbReference type="ChEBI" id="CHEBI:456216"/>
        <dbReference type="EC" id="2.7.1.68"/>
    </reaction>
</comment>
<accession>G8XZ00</accession>
<keyword evidence="4 11" id="KW-0808">Transferase</keyword>
<gene>
    <name evidence="14" type="primary">Piso0_005428</name>
    <name evidence="14" type="ORF">GNLVRS01_PISO0N14907g</name>
</gene>